<protein>
    <submittedName>
        <fullName evidence="2">SpoIIIJ-associated protein</fullName>
    </submittedName>
</protein>
<dbReference type="CDD" id="cd02414">
    <property type="entry name" value="KH-II_Jag"/>
    <property type="match status" value="1"/>
</dbReference>
<dbReference type="CDD" id="cd02644">
    <property type="entry name" value="R3H_jag"/>
    <property type="match status" value="1"/>
</dbReference>
<dbReference type="Pfam" id="PF01424">
    <property type="entry name" value="R3H"/>
    <property type="match status" value="1"/>
</dbReference>
<dbReference type="InterPro" id="IPR036867">
    <property type="entry name" value="R3H_dom_sf"/>
</dbReference>
<dbReference type="EMBL" id="FNSH01000001">
    <property type="protein sequence ID" value="SEB69883.1"/>
    <property type="molecule type" value="Genomic_DNA"/>
</dbReference>
<accession>A0AB38A6M3</accession>
<dbReference type="SMART" id="SM00393">
    <property type="entry name" value="R3H"/>
    <property type="match status" value="1"/>
</dbReference>
<dbReference type="InterPro" id="IPR039247">
    <property type="entry name" value="KhpB"/>
</dbReference>
<evidence type="ECO:0000313" key="3">
    <source>
        <dbReference type="Proteomes" id="UP000183687"/>
    </source>
</evidence>
<organism evidence="2 3">
    <name type="scientific">Atopobium minutum</name>
    <dbReference type="NCBI Taxonomy" id="1381"/>
    <lineage>
        <taxon>Bacteria</taxon>
        <taxon>Bacillati</taxon>
        <taxon>Actinomycetota</taxon>
        <taxon>Coriobacteriia</taxon>
        <taxon>Coriobacteriales</taxon>
        <taxon>Atopobiaceae</taxon>
        <taxon>Atopobium</taxon>
    </lineage>
</organism>
<sequence>MADELSADIVETSSEGLLATHQAGEKFSDAQLDAIADLAISCVRELLSFFNENHCDIDEYEGDEDELILDVNGGNLAVLIGRHGRVLDAFQMLVSSLVNRKLGFHFPVIVDIEGYKNRRKQKIETIALSAASRAKTNGRVRLKPMNAYERRLVHLALLNDDGIITHSEGEDPERYVVITAVHSE</sequence>
<gene>
    <name evidence="2" type="ORF">SAMN04489746_0901</name>
</gene>
<dbReference type="GO" id="GO:0003723">
    <property type="term" value="F:RNA binding"/>
    <property type="evidence" value="ECO:0007669"/>
    <property type="project" value="InterPro"/>
</dbReference>
<dbReference type="PANTHER" id="PTHR35800">
    <property type="entry name" value="PROTEIN JAG"/>
    <property type="match status" value="1"/>
</dbReference>
<comment type="caution">
    <text evidence="2">The sequence shown here is derived from an EMBL/GenBank/DDBJ whole genome shotgun (WGS) entry which is preliminary data.</text>
</comment>
<proteinExistence type="predicted"/>
<name>A0AB38A6M3_9ACTN</name>
<dbReference type="SUPFAM" id="SSF82708">
    <property type="entry name" value="R3H domain"/>
    <property type="match status" value="1"/>
</dbReference>
<dbReference type="RefSeq" id="WP_002562933.1">
    <property type="nucleotide sequence ID" value="NZ_CALJSN010000007.1"/>
</dbReference>
<dbReference type="InterPro" id="IPR038008">
    <property type="entry name" value="Jag_KH"/>
</dbReference>
<dbReference type="AlphaFoldDB" id="A0AB38A6M3"/>
<dbReference type="Gene3D" id="3.30.1370.50">
    <property type="entry name" value="R3H-like domain"/>
    <property type="match status" value="1"/>
</dbReference>
<dbReference type="Proteomes" id="UP000183687">
    <property type="component" value="Unassembled WGS sequence"/>
</dbReference>
<dbReference type="InterPro" id="IPR015946">
    <property type="entry name" value="KH_dom-like_a/b"/>
</dbReference>
<dbReference type="Pfam" id="PF13083">
    <property type="entry name" value="KH_KhpA-B"/>
    <property type="match status" value="1"/>
</dbReference>
<dbReference type="Gene3D" id="3.30.300.20">
    <property type="match status" value="1"/>
</dbReference>
<evidence type="ECO:0000259" key="1">
    <source>
        <dbReference type="PROSITE" id="PS51061"/>
    </source>
</evidence>
<dbReference type="InterPro" id="IPR001374">
    <property type="entry name" value="R3H_dom"/>
</dbReference>
<reference evidence="2 3" key="1">
    <citation type="submission" date="2016-10" db="EMBL/GenBank/DDBJ databases">
        <authorList>
            <person name="Varghese N."/>
            <person name="Submissions S."/>
        </authorList>
    </citation>
    <scope>NUCLEOTIDE SEQUENCE [LARGE SCALE GENOMIC DNA]</scope>
    <source>
        <strain evidence="2 3">DSM 20586</strain>
    </source>
</reference>
<feature type="domain" description="R3H" evidence="1">
    <location>
        <begin position="117"/>
        <end position="182"/>
    </location>
</feature>
<dbReference type="PANTHER" id="PTHR35800:SF1">
    <property type="entry name" value="RNA-BINDING PROTEIN KHPB"/>
    <property type="match status" value="1"/>
</dbReference>
<dbReference type="PROSITE" id="PS51061">
    <property type="entry name" value="R3H"/>
    <property type="match status" value="1"/>
</dbReference>
<evidence type="ECO:0000313" key="2">
    <source>
        <dbReference type="EMBL" id="SEB69883.1"/>
    </source>
</evidence>
<dbReference type="InterPro" id="IPR034079">
    <property type="entry name" value="R3H_KhpB"/>
</dbReference>